<evidence type="ECO:0000313" key="2">
    <source>
        <dbReference type="Proteomes" id="UP001056384"/>
    </source>
</evidence>
<organism evidence="1 2">
    <name type="scientific">Septoria linicola</name>
    <dbReference type="NCBI Taxonomy" id="215465"/>
    <lineage>
        <taxon>Eukaryota</taxon>
        <taxon>Fungi</taxon>
        <taxon>Dikarya</taxon>
        <taxon>Ascomycota</taxon>
        <taxon>Pezizomycotina</taxon>
        <taxon>Dothideomycetes</taxon>
        <taxon>Dothideomycetidae</taxon>
        <taxon>Mycosphaerellales</taxon>
        <taxon>Mycosphaerellaceae</taxon>
        <taxon>Septoria</taxon>
    </lineage>
</organism>
<name>A0A9Q9EQ11_9PEZI</name>
<dbReference type="Proteomes" id="UP001056384">
    <property type="component" value="Chromosome 11"/>
</dbReference>
<gene>
    <name evidence="1" type="ORF">Slin15195_G115930</name>
</gene>
<reference evidence="1" key="1">
    <citation type="submission" date="2022-06" db="EMBL/GenBank/DDBJ databases">
        <title>Complete genome sequences of two strains of the flax pathogen Septoria linicola.</title>
        <authorList>
            <person name="Lapalu N."/>
            <person name="Simon A."/>
            <person name="Demenou B."/>
            <person name="Paumier D."/>
            <person name="Guillot M.-P."/>
            <person name="Gout L."/>
            <person name="Valade R."/>
        </authorList>
    </citation>
    <scope>NUCLEOTIDE SEQUENCE</scope>
    <source>
        <strain evidence="1">SE15195</strain>
    </source>
</reference>
<keyword evidence="2" id="KW-1185">Reference proteome</keyword>
<dbReference type="AlphaFoldDB" id="A0A9Q9EQ11"/>
<sequence length="175" mass="18393">MLQVILEVNIQNGRLTALYRSNMKIVTLAASLFAACIEAAPAAHGTLQARQNTCTIRSEHSRSTGGGGPGQAPVDVTGSSLNCYGPDGKSRWYTHQDTGAFKRIDVMVPGSSCGSSDIYISESWNSASVGYVYCQWSTDGYPSNTGGNAGSLHSDVDSGTVSVQTAVCEFTVPCN</sequence>
<evidence type="ECO:0000313" key="1">
    <source>
        <dbReference type="EMBL" id="USW58274.1"/>
    </source>
</evidence>
<dbReference type="EMBL" id="CP099428">
    <property type="protein sequence ID" value="USW58274.1"/>
    <property type="molecule type" value="Genomic_DNA"/>
</dbReference>
<proteinExistence type="predicted"/>
<protein>
    <submittedName>
        <fullName evidence="1">Uncharacterized protein</fullName>
    </submittedName>
</protein>
<accession>A0A9Q9EQ11</accession>